<comment type="pathway">
    <text evidence="3 12">Amino-acid biosynthesis; L-tryptophan biosynthesis; L-tryptophan from chorismate: step 5/5.</text>
</comment>
<dbReference type="OrthoDB" id="9766131at2"/>
<dbReference type="HAMAP" id="MF_00133">
    <property type="entry name" value="Trp_synth_beta"/>
    <property type="match status" value="1"/>
</dbReference>
<name>I3Y6J9_THIV6</name>
<proteinExistence type="inferred from homology"/>
<reference evidence="14 15" key="1">
    <citation type="submission" date="2012-06" db="EMBL/GenBank/DDBJ databases">
        <title>Complete sequence of Thiocystis violascens DSM 198.</title>
        <authorList>
            <consortium name="US DOE Joint Genome Institute"/>
            <person name="Lucas S."/>
            <person name="Han J."/>
            <person name="Lapidus A."/>
            <person name="Cheng J.-F."/>
            <person name="Goodwin L."/>
            <person name="Pitluck S."/>
            <person name="Peters L."/>
            <person name="Ovchinnikova G."/>
            <person name="Teshima H."/>
            <person name="Detter J.C."/>
            <person name="Han C."/>
            <person name="Tapia R."/>
            <person name="Land M."/>
            <person name="Hauser L."/>
            <person name="Kyrpides N."/>
            <person name="Ivanova N."/>
            <person name="Pagani I."/>
            <person name="Vogl K."/>
            <person name="Liu Z."/>
            <person name="Frigaard N.-U."/>
            <person name="Bryant D."/>
            <person name="Woyke T."/>
        </authorList>
    </citation>
    <scope>NUCLEOTIDE SEQUENCE [LARGE SCALE GENOMIC DNA]</scope>
    <source>
        <strain evidence="15">ATCC 17096 / DSM 198 / 6111</strain>
    </source>
</reference>
<dbReference type="InterPro" id="IPR001926">
    <property type="entry name" value="TrpB-like_PALP"/>
</dbReference>
<dbReference type="KEGG" id="tvi:Thivi_0558"/>
<evidence type="ECO:0000256" key="1">
    <source>
        <dbReference type="ARBA" id="ARBA00001933"/>
    </source>
</evidence>
<evidence type="ECO:0000259" key="13">
    <source>
        <dbReference type="Pfam" id="PF00291"/>
    </source>
</evidence>
<evidence type="ECO:0000256" key="5">
    <source>
        <dbReference type="ARBA" id="ARBA00011270"/>
    </source>
</evidence>
<evidence type="ECO:0000256" key="4">
    <source>
        <dbReference type="ARBA" id="ARBA00009982"/>
    </source>
</evidence>
<dbReference type="PROSITE" id="PS00168">
    <property type="entry name" value="TRP_SYNTHASE_BETA"/>
    <property type="match status" value="1"/>
</dbReference>
<dbReference type="NCBIfam" id="TIGR01415">
    <property type="entry name" value="trpB_rel"/>
    <property type="match status" value="1"/>
</dbReference>
<feature type="domain" description="Tryptophan synthase beta chain-like PALP" evidence="13">
    <location>
        <begin position="77"/>
        <end position="415"/>
    </location>
</feature>
<dbReference type="STRING" id="765911.Thivi_0558"/>
<comment type="similarity">
    <text evidence="4 12">Belongs to the TrpB family.</text>
</comment>
<organism evidence="14 15">
    <name type="scientific">Thiocystis violascens (strain ATCC 17096 / DSM 198 / 6111)</name>
    <name type="common">Chromatium violascens</name>
    <dbReference type="NCBI Taxonomy" id="765911"/>
    <lineage>
        <taxon>Bacteria</taxon>
        <taxon>Pseudomonadati</taxon>
        <taxon>Pseudomonadota</taxon>
        <taxon>Gammaproteobacteria</taxon>
        <taxon>Chromatiales</taxon>
        <taxon>Chromatiaceae</taxon>
        <taxon>Thiocystis</taxon>
    </lineage>
</organism>
<evidence type="ECO:0000256" key="7">
    <source>
        <dbReference type="ARBA" id="ARBA00022822"/>
    </source>
</evidence>
<evidence type="ECO:0000313" key="15">
    <source>
        <dbReference type="Proteomes" id="UP000006062"/>
    </source>
</evidence>
<evidence type="ECO:0000256" key="8">
    <source>
        <dbReference type="ARBA" id="ARBA00022898"/>
    </source>
</evidence>
<dbReference type="InterPro" id="IPR036052">
    <property type="entry name" value="TrpB-like_PALP_sf"/>
</dbReference>
<comment type="function">
    <text evidence="2 12">The beta subunit is responsible for the synthesis of L-tryptophan from indole and L-serine.</text>
</comment>
<dbReference type="InterPro" id="IPR006653">
    <property type="entry name" value="Trp_synth_b_CS"/>
</dbReference>
<evidence type="ECO:0000256" key="2">
    <source>
        <dbReference type="ARBA" id="ARBA00002786"/>
    </source>
</evidence>
<evidence type="ECO:0000313" key="14">
    <source>
        <dbReference type="EMBL" id="AFL72617.1"/>
    </source>
</evidence>
<dbReference type="Pfam" id="PF00291">
    <property type="entry name" value="PALP"/>
    <property type="match status" value="1"/>
</dbReference>
<evidence type="ECO:0000256" key="9">
    <source>
        <dbReference type="ARBA" id="ARBA00023141"/>
    </source>
</evidence>
<dbReference type="RefSeq" id="WP_014777115.1">
    <property type="nucleotide sequence ID" value="NC_018012.1"/>
</dbReference>
<evidence type="ECO:0000256" key="12">
    <source>
        <dbReference type="HAMAP-Rule" id="MF_00133"/>
    </source>
</evidence>
<comment type="cofactor">
    <cofactor evidence="1 12">
        <name>pyridoxal 5'-phosphate</name>
        <dbReference type="ChEBI" id="CHEBI:597326"/>
    </cofactor>
</comment>
<feature type="modified residue" description="N6-(pyridoxal phosphate)lysine" evidence="12">
    <location>
        <position position="113"/>
    </location>
</feature>
<keyword evidence="7 12" id="KW-0822">Tryptophan biosynthesis</keyword>
<dbReference type="eggNOG" id="COG1350">
    <property type="taxonomic scope" value="Bacteria"/>
</dbReference>
<dbReference type="GO" id="GO:0030170">
    <property type="term" value="F:pyridoxal phosphate binding"/>
    <property type="evidence" value="ECO:0007669"/>
    <property type="project" value="InterPro"/>
</dbReference>
<dbReference type="EMBL" id="CP003154">
    <property type="protein sequence ID" value="AFL72617.1"/>
    <property type="molecule type" value="Genomic_DNA"/>
</dbReference>
<evidence type="ECO:0000256" key="10">
    <source>
        <dbReference type="ARBA" id="ARBA00023239"/>
    </source>
</evidence>
<dbReference type="GO" id="GO:0004834">
    <property type="term" value="F:tryptophan synthase activity"/>
    <property type="evidence" value="ECO:0007669"/>
    <property type="project" value="UniProtKB-UniRule"/>
</dbReference>
<dbReference type="GO" id="GO:0005737">
    <property type="term" value="C:cytoplasm"/>
    <property type="evidence" value="ECO:0007669"/>
    <property type="project" value="TreeGrafter"/>
</dbReference>
<keyword evidence="8 12" id="KW-0663">Pyridoxal phosphate</keyword>
<dbReference type="PIRSF" id="PIRSF001413">
    <property type="entry name" value="Trp_syn_beta"/>
    <property type="match status" value="1"/>
</dbReference>
<dbReference type="AlphaFoldDB" id="I3Y6J9"/>
<dbReference type="InterPro" id="IPR006316">
    <property type="entry name" value="Trp_synth_b-like"/>
</dbReference>
<gene>
    <name evidence="12" type="primary">trpB</name>
    <name evidence="14" type="ordered locus">Thivi_0558</name>
</gene>
<dbReference type="UniPathway" id="UPA00035">
    <property type="reaction ID" value="UER00044"/>
</dbReference>
<accession>I3Y6J9</accession>
<keyword evidence="10 12" id="KW-0456">Lyase</keyword>
<comment type="catalytic activity">
    <reaction evidence="11 12">
        <text>(1S,2R)-1-C-(indol-3-yl)glycerol 3-phosphate + L-serine = D-glyceraldehyde 3-phosphate + L-tryptophan + H2O</text>
        <dbReference type="Rhea" id="RHEA:10532"/>
        <dbReference type="ChEBI" id="CHEBI:15377"/>
        <dbReference type="ChEBI" id="CHEBI:33384"/>
        <dbReference type="ChEBI" id="CHEBI:57912"/>
        <dbReference type="ChEBI" id="CHEBI:58866"/>
        <dbReference type="ChEBI" id="CHEBI:59776"/>
        <dbReference type="EC" id="4.2.1.20"/>
    </reaction>
</comment>
<sequence>MSDAVKYLLDEQHLPRFWYNINADLPQPLDPILHPGTQQPISPAELEVIFPRAVIEQEVSTEREIEIPEPVREVLRQWRPSPLFRARRLEKALNTPAKIFYKYEGVSPAGSHKANTAIAQAFYNKAEGVKRITTETGAGQWGSSLALAGSMFGLEILVYMVKVSFNQKPYRRAFMETFGAECIASPSNTTESGRAILAEHPDSTGSLGIAISEAVELAAQRDDTKYALGSVLNHVLLHQTVIGLEAQKQMEMADAYPDMVIGCTGGGSNFAGIAFPFIGEQMRGGRKIRSIAVEPSACPTLTKGLFAYDFGDTAHLTPLCKMYTLGSTFVPPGFHAGGLRYHGMAPQISHLAALGHIDPRSYNQLECFAAGIQFAKAEGIIPAPEANHAVRAVIDEAEKCRESGEAKTILFNLSGHGHFDMQAYTDYLGGKLKDLEYAENEVAMALSGLPSIG</sequence>
<keyword evidence="9 12" id="KW-0057">Aromatic amino acid biosynthesis</keyword>
<protein>
    <recommendedName>
        <fullName evidence="12">Tryptophan synthase beta chain</fullName>
        <ecNumber evidence="12">4.2.1.20</ecNumber>
    </recommendedName>
</protein>
<dbReference type="HOGENOM" id="CLU_042858_1_0_6"/>
<dbReference type="PIRSF" id="PIRSF500824">
    <property type="entry name" value="TrpB_prok"/>
    <property type="match status" value="1"/>
</dbReference>
<dbReference type="EC" id="4.2.1.20" evidence="12"/>
<dbReference type="PANTHER" id="PTHR48077:SF6">
    <property type="entry name" value="TRYPTOPHAN SYNTHASE"/>
    <property type="match status" value="1"/>
</dbReference>
<evidence type="ECO:0000256" key="3">
    <source>
        <dbReference type="ARBA" id="ARBA00004733"/>
    </source>
</evidence>
<keyword evidence="15" id="KW-1185">Reference proteome</keyword>
<dbReference type="InterPro" id="IPR023026">
    <property type="entry name" value="Trp_synth_beta/beta-like"/>
</dbReference>
<dbReference type="SUPFAM" id="SSF53686">
    <property type="entry name" value="Tryptophan synthase beta subunit-like PLP-dependent enzymes"/>
    <property type="match status" value="1"/>
</dbReference>
<comment type="subunit">
    <text evidence="5 12">Tetramer of two alpha and two beta chains.</text>
</comment>
<evidence type="ECO:0000256" key="11">
    <source>
        <dbReference type="ARBA" id="ARBA00049047"/>
    </source>
</evidence>
<dbReference type="InterPro" id="IPR006654">
    <property type="entry name" value="Trp_synth_beta"/>
</dbReference>
<dbReference type="GO" id="GO:0052684">
    <property type="term" value="F:L-serine hydro-lyase (adding indole, L-tryptophan-forming) activity"/>
    <property type="evidence" value="ECO:0007669"/>
    <property type="project" value="TreeGrafter"/>
</dbReference>
<dbReference type="NCBIfam" id="NF009057">
    <property type="entry name" value="PRK12391.1"/>
    <property type="match status" value="1"/>
</dbReference>
<dbReference type="Gene3D" id="3.40.50.1100">
    <property type="match status" value="2"/>
</dbReference>
<dbReference type="CDD" id="cd06446">
    <property type="entry name" value="Trp-synth_B"/>
    <property type="match status" value="1"/>
</dbReference>
<keyword evidence="6 12" id="KW-0028">Amino-acid biosynthesis</keyword>
<evidence type="ECO:0000256" key="6">
    <source>
        <dbReference type="ARBA" id="ARBA00022605"/>
    </source>
</evidence>
<dbReference type="Proteomes" id="UP000006062">
    <property type="component" value="Chromosome"/>
</dbReference>
<dbReference type="PANTHER" id="PTHR48077">
    <property type="entry name" value="TRYPTOPHAN SYNTHASE-RELATED"/>
    <property type="match status" value="1"/>
</dbReference>